<dbReference type="Proteomes" id="UP000287972">
    <property type="component" value="Unassembled WGS sequence"/>
</dbReference>
<sequence>MRKQRSLASPQSINSDILAGVDGAAYIPRAPVDQALYVLGLTSGSYEAIQSISAVINYEGLLHWVQSRPDIQLYGDTYSDRSFKVPVISFQVSRRSPANSVGQIWAKTNCTSTADSYWARSLLEDVMCMDIDDGLIQSPFVHYSTINEAQ</sequence>
<evidence type="ECO:0000313" key="1">
    <source>
        <dbReference type="EMBL" id="RSL78124.1"/>
    </source>
</evidence>
<dbReference type="Gene3D" id="3.90.1150.10">
    <property type="entry name" value="Aspartate Aminotransferase, domain 1"/>
    <property type="match status" value="1"/>
</dbReference>
<dbReference type="EMBL" id="NKCL01000220">
    <property type="protein sequence ID" value="RSL78124.1"/>
    <property type="molecule type" value="Genomic_DNA"/>
</dbReference>
<gene>
    <name evidence="1" type="ORF">CEP51_008480</name>
</gene>
<evidence type="ECO:0000313" key="2">
    <source>
        <dbReference type="Proteomes" id="UP000287972"/>
    </source>
</evidence>
<organism evidence="1 2">
    <name type="scientific">Fusarium floridanum</name>
    <dbReference type="NCBI Taxonomy" id="1325733"/>
    <lineage>
        <taxon>Eukaryota</taxon>
        <taxon>Fungi</taxon>
        <taxon>Dikarya</taxon>
        <taxon>Ascomycota</taxon>
        <taxon>Pezizomycotina</taxon>
        <taxon>Sordariomycetes</taxon>
        <taxon>Hypocreomycetidae</taxon>
        <taxon>Hypocreales</taxon>
        <taxon>Nectriaceae</taxon>
        <taxon>Fusarium</taxon>
        <taxon>Fusarium solani species complex</taxon>
    </lineage>
</organism>
<comment type="caution">
    <text evidence="1">The sequence shown here is derived from an EMBL/GenBank/DDBJ whole genome shotgun (WGS) entry which is preliminary data.</text>
</comment>
<dbReference type="AlphaFoldDB" id="A0A428RKR7"/>
<dbReference type="InterPro" id="IPR015422">
    <property type="entry name" value="PyrdxlP-dep_Trfase_small"/>
</dbReference>
<protein>
    <submittedName>
        <fullName evidence="1">Uncharacterized protein</fullName>
    </submittedName>
</protein>
<proteinExistence type="predicted"/>
<keyword evidence="2" id="KW-1185">Reference proteome</keyword>
<name>A0A428RKR7_9HYPO</name>
<reference evidence="1 2" key="1">
    <citation type="submission" date="2017-06" db="EMBL/GenBank/DDBJ databases">
        <title>Comparative genomic analysis of Ambrosia Fusariam Clade fungi.</title>
        <authorList>
            <person name="Stajich J.E."/>
            <person name="Carrillo J."/>
            <person name="Kijimoto T."/>
            <person name="Eskalen A."/>
            <person name="O'Donnell K."/>
            <person name="Kasson M."/>
        </authorList>
    </citation>
    <scope>NUCLEOTIDE SEQUENCE [LARGE SCALE GENOMIC DNA]</scope>
    <source>
        <strain evidence="1 2">NRRL62606</strain>
    </source>
</reference>
<accession>A0A428RKR7</accession>